<keyword evidence="6" id="KW-1185">Reference proteome</keyword>
<evidence type="ECO:0000313" key="6">
    <source>
        <dbReference type="Proteomes" id="UP000198641"/>
    </source>
</evidence>
<dbReference type="GO" id="GO:0004803">
    <property type="term" value="F:transposase activity"/>
    <property type="evidence" value="ECO:0007669"/>
    <property type="project" value="InterPro"/>
</dbReference>
<protein>
    <submittedName>
        <fullName evidence="5">Transposase</fullName>
    </submittedName>
</protein>
<dbReference type="AlphaFoldDB" id="A0A1G7TD78"/>
<gene>
    <name evidence="5" type="ORF">SAMN05216571_1102</name>
</gene>
<dbReference type="InterPro" id="IPR055247">
    <property type="entry name" value="InsJ-like_HTH"/>
</dbReference>
<feature type="domain" description="Insertion element IS150 protein InsJ-like helix-turn-helix" evidence="4">
    <location>
        <begin position="64"/>
        <end position="115"/>
    </location>
</feature>
<evidence type="ECO:0000256" key="1">
    <source>
        <dbReference type="ARBA" id="ARBA00009964"/>
    </source>
</evidence>
<feature type="region of interest" description="Disordered" evidence="3">
    <location>
        <begin position="110"/>
        <end position="133"/>
    </location>
</feature>
<accession>A0A1G7TD78</accession>
<dbReference type="Pfam" id="PF01527">
    <property type="entry name" value="HTH_Tnp_1"/>
    <property type="match status" value="1"/>
</dbReference>
<dbReference type="InterPro" id="IPR052057">
    <property type="entry name" value="IS150/IS1296_orfA-like"/>
</dbReference>
<dbReference type="InterPro" id="IPR036388">
    <property type="entry name" value="WH-like_DNA-bd_sf"/>
</dbReference>
<dbReference type="Gene3D" id="1.10.10.10">
    <property type="entry name" value="Winged helix-like DNA-binding domain superfamily/Winged helix DNA-binding domain"/>
    <property type="match status" value="1"/>
</dbReference>
<proteinExistence type="inferred from homology"/>
<dbReference type="Proteomes" id="UP000198641">
    <property type="component" value="Unassembled WGS sequence"/>
</dbReference>
<dbReference type="InterPro" id="IPR009057">
    <property type="entry name" value="Homeodomain-like_sf"/>
</dbReference>
<sequence length="175" mass="20299">MSKRYDEWFKLQVAQQCLHDGTSLREVARQHGLDHSLVRTWRESYRQHGVEGLRKSYTHRSAGFKLQVLETMWREGLSRRQTEALFDIRESGAIGRWADQYHSGGLTALEPKRKGCPPMTKKPSSPLPDDERSHKELLEELAYLRAENAYLKKLDALIREQEAATRGKKPRPSKD</sequence>
<dbReference type="PANTHER" id="PTHR33795">
    <property type="entry name" value="INSERTION ELEMENT IS150 PROTEIN INSJ"/>
    <property type="match status" value="1"/>
</dbReference>
<dbReference type="SUPFAM" id="SSF46689">
    <property type="entry name" value="Homeodomain-like"/>
    <property type="match status" value="1"/>
</dbReference>
<dbReference type="OrthoDB" id="9813126at2"/>
<comment type="similarity">
    <text evidence="1">Belongs to the transposase 8 family.</text>
</comment>
<dbReference type="SUPFAM" id="SSF48295">
    <property type="entry name" value="TrpR-like"/>
    <property type="match status" value="1"/>
</dbReference>
<organism evidence="5 6">
    <name type="scientific">Onishia taeanensis</name>
    <dbReference type="NCBI Taxonomy" id="284577"/>
    <lineage>
        <taxon>Bacteria</taxon>
        <taxon>Pseudomonadati</taxon>
        <taxon>Pseudomonadota</taxon>
        <taxon>Gammaproteobacteria</taxon>
        <taxon>Oceanospirillales</taxon>
        <taxon>Halomonadaceae</taxon>
        <taxon>Onishia</taxon>
    </lineage>
</organism>
<evidence type="ECO:0000256" key="3">
    <source>
        <dbReference type="SAM" id="MobiDB-lite"/>
    </source>
</evidence>
<evidence type="ECO:0000313" key="5">
    <source>
        <dbReference type="EMBL" id="SDG33266.1"/>
    </source>
</evidence>
<dbReference type="Pfam" id="PF13518">
    <property type="entry name" value="HTH_28"/>
    <property type="match status" value="1"/>
</dbReference>
<evidence type="ECO:0000259" key="4">
    <source>
        <dbReference type="Pfam" id="PF13518"/>
    </source>
</evidence>
<name>A0A1G7TD78_9GAMM</name>
<evidence type="ECO:0000256" key="2">
    <source>
        <dbReference type="ARBA" id="ARBA00038232"/>
    </source>
</evidence>
<dbReference type="GO" id="GO:0043565">
    <property type="term" value="F:sequence-specific DNA binding"/>
    <property type="evidence" value="ECO:0007669"/>
    <property type="project" value="InterPro"/>
</dbReference>
<dbReference type="InterPro" id="IPR002514">
    <property type="entry name" value="Transposase_8"/>
</dbReference>
<dbReference type="InterPro" id="IPR010921">
    <property type="entry name" value="Trp_repressor/repl_initiator"/>
</dbReference>
<dbReference type="EMBL" id="FNCI01000010">
    <property type="protein sequence ID" value="SDG33266.1"/>
    <property type="molecule type" value="Genomic_DNA"/>
</dbReference>
<dbReference type="GO" id="GO:0006313">
    <property type="term" value="P:DNA transposition"/>
    <property type="evidence" value="ECO:0007669"/>
    <property type="project" value="InterPro"/>
</dbReference>
<dbReference type="PANTHER" id="PTHR33795:SF1">
    <property type="entry name" value="INSERTION ELEMENT IS150 PROTEIN INSJ"/>
    <property type="match status" value="1"/>
</dbReference>
<reference evidence="5 6" key="1">
    <citation type="submission" date="2016-10" db="EMBL/GenBank/DDBJ databases">
        <authorList>
            <person name="de Groot N.N."/>
        </authorList>
    </citation>
    <scope>NUCLEOTIDE SEQUENCE [LARGE SCALE GENOMIC DNA]</scope>
    <source>
        <strain evidence="5 6">BH539</strain>
    </source>
</reference>
<comment type="similarity">
    <text evidence="2">Belongs to the IS150/IS1296 orfA family.</text>
</comment>
<dbReference type="STRING" id="284577.SAMN05216571_1102"/>